<organism evidence="2 3">
    <name type="scientific">Paramecium sonneborni</name>
    <dbReference type="NCBI Taxonomy" id="65129"/>
    <lineage>
        <taxon>Eukaryota</taxon>
        <taxon>Sar</taxon>
        <taxon>Alveolata</taxon>
        <taxon>Ciliophora</taxon>
        <taxon>Intramacronucleata</taxon>
        <taxon>Oligohymenophorea</taxon>
        <taxon>Peniculida</taxon>
        <taxon>Parameciidae</taxon>
        <taxon>Paramecium</taxon>
    </lineage>
</organism>
<proteinExistence type="predicted"/>
<accession>A0A8S1R460</accession>
<keyword evidence="3" id="KW-1185">Reference proteome</keyword>
<evidence type="ECO:0000256" key="1">
    <source>
        <dbReference type="SAM" id="MobiDB-lite"/>
    </source>
</evidence>
<comment type="caution">
    <text evidence="2">The sequence shown here is derived from an EMBL/GenBank/DDBJ whole genome shotgun (WGS) entry which is preliminary data.</text>
</comment>
<evidence type="ECO:0000313" key="2">
    <source>
        <dbReference type="EMBL" id="CAD8122127.1"/>
    </source>
</evidence>
<feature type="compositionally biased region" description="Basic and acidic residues" evidence="1">
    <location>
        <begin position="56"/>
        <end position="76"/>
    </location>
</feature>
<dbReference type="Proteomes" id="UP000692954">
    <property type="component" value="Unassembled WGS sequence"/>
</dbReference>
<name>A0A8S1R460_9CILI</name>
<dbReference type="EMBL" id="CAJJDN010000136">
    <property type="protein sequence ID" value="CAD8122127.1"/>
    <property type="molecule type" value="Genomic_DNA"/>
</dbReference>
<evidence type="ECO:0000313" key="3">
    <source>
        <dbReference type="Proteomes" id="UP000692954"/>
    </source>
</evidence>
<reference evidence="2" key="1">
    <citation type="submission" date="2021-01" db="EMBL/GenBank/DDBJ databases">
        <authorList>
            <consortium name="Genoscope - CEA"/>
            <person name="William W."/>
        </authorList>
    </citation>
    <scope>NUCLEOTIDE SEQUENCE</scope>
</reference>
<gene>
    <name evidence="2" type="ORF">PSON_ATCC_30995.1.T1360116</name>
</gene>
<feature type="region of interest" description="Disordered" evidence="1">
    <location>
        <begin position="56"/>
        <end position="87"/>
    </location>
</feature>
<sequence length="87" mass="10436">MKQQVNENLTQNILQLNQIIDEIQKSNREYHVIRELQNQRKLLETPLLSARRTLRSIEQENESQKRSTTRQTDRMKGAYSSTFTRPY</sequence>
<protein>
    <submittedName>
        <fullName evidence="2">Uncharacterized protein</fullName>
    </submittedName>
</protein>
<dbReference type="AlphaFoldDB" id="A0A8S1R460"/>